<evidence type="ECO:0000256" key="8">
    <source>
        <dbReference type="PIRSR" id="PIRSR601548-5"/>
    </source>
</evidence>
<feature type="disulfide bond" evidence="7">
    <location>
        <begin position="336"/>
        <end position="351"/>
    </location>
</feature>
<reference evidence="14" key="1">
    <citation type="submission" date="2015-06" db="EMBL/GenBank/DDBJ databases">
        <authorList>
            <person name="Hoefler B.C."/>
            <person name="Straight P.D."/>
        </authorList>
    </citation>
    <scope>NUCLEOTIDE SEQUENCE</scope>
</reference>
<dbReference type="GO" id="GO:0046872">
    <property type="term" value="F:metal ion binding"/>
    <property type="evidence" value="ECO:0007669"/>
    <property type="project" value="UniProtKB-KW"/>
</dbReference>
<keyword evidence="11" id="KW-1133">Transmembrane helix</keyword>
<dbReference type="EC" id="3.4.-.-" evidence="10"/>
<evidence type="ECO:0000256" key="6">
    <source>
        <dbReference type="PIRSR" id="PIRSR601548-2"/>
    </source>
</evidence>
<gene>
    <name evidence="14" type="primary">Ance_6</name>
    <name evidence="13" type="synonym">Ance_7</name>
    <name evidence="14" type="ORF">c4_g2_i1</name>
    <name evidence="13" type="ORF">c4_g2_i3</name>
</gene>
<evidence type="ECO:0000256" key="4">
    <source>
        <dbReference type="ARBA" id="ARBA00023180"/>
    </source>
</evidence>
<keyword evidence="4 5" id="KW-0325">Glycoprotein</keyword>
<evidence type="ECO:0000256" key="7">
    <source>
        <dbReference type="PIRSR" id="PIRSR601548-4"/>
    </source>
</evidence>
<feature type="transmembrane region" description="Helical" evidence="11">
    <location>
        <begin position="636"/>
        <end position="657"/>
    </location>
</feature>
<dbReference type="GO" id="GO:0005886">
    <property type="term" value="C:plasma membrane"/>
    <property type="evidence" value="ECO:0007669"/>
    <property type="project" value="TreeGrafter"/>
</dbReference>
<comment type="similarity">
    <text evidence="1 9 10">Belongs to the peptidase M2 family.</text>
</comment>
<dbReference type="GO" id="GO:0008241">
    <property type="term" value="F:peptidyl-dipeptidase activity"/>
    <property type="evidence" value="ECO:0007669"/>
    <property type="project" value="InterPro"/>
</dbReference>
<organism evidence="14">
    <name type="scientific">Bactrocera latifrons</name>
    <name type="common">Malaysian fruit fly</name>
    <name type="synonym">Chaetodacus latifrons</name>
    <dbReference type="NCBI Taxonomy" id="174628"/>
    <lineage>
        <taxon>Eukaryota</taxon>
        <taxon>Metazoa</taxon>
        <taxon>Ecdysozoa</taxon>
        <taxon>Arthropoda</taxon>
        <taxon>Hexapoda</taxon>
        <taxon>Insecta</taxon>
        <taxon>Pterygota</taxon>
        <taxon>Neoptera</taxon>
        <taxon>Endopterygota</taxon>
        <taxon>Diptera</taxon>
        <taxon>Brachycera</taxon>
        <taxon>Muscomorpha</taxon>
        <taxon>Tephritoidea</taxon>
        <taxon>Tephritidae</taxon>
        <taxon>Bactrocera</taxon>
        <taxon>Bactrocera</taxon>
    </lineage>
</organism>
<keyword evidence="10" id="KW-0862">Zinc</keyword>
<keyword evidence="10" id="KW-0482">Metalloprotease</keyword>
<keyword evidence="10" id="KW-0378">Hydrolase</keyword>
<sequence length="676" mass="79525">MSIPKRCWQFAILLLAACISRADAQYNHSNPHEPEFFNEEAAQFLLTQMNDVYWASATAYRQFADDTLSPEILMREKLRPFYGTMQKFDWQNFVDPLLKRQFEVILRGAKYPPINYKFKRATSTLKNMSRKKWVCNMKEPSKCNMAFVHQIKTIFTNSDDLDEIKYYWKEWRNKMPAEVKEALHYYIAYYRNMSTPDVKPSAFWYDQYEDPHLIYELESLMDSLRPFYREIHAHLRNVLRHKYGDDVIPPTGLIPHHLMEQVTYQAWKKETVLQNPFVQRKLPNMQTELDDAGLKPFDLVNISVQFFGSLGFRNLTDEFMNEHFIEMDAGTGGPDCKSRIFDFGEIELHFCPKVYYKKLLQTHGDIAAVQYAIEKNNFRVGLNQEACPGFGAAMGEAVILSVSTPKHLQQRLGILKNYDYDDLLNLNRLYRLATHTMLTLPTYFVHEKLWVDMIDGRVQPEHYNCHYWNLMQKYMGVEPPLQTDAGVYDMPYKFYEGIVDQFRSTKKLFDEFLGYQIYRAICLNIGEFERRNAYKPLDNCDFHGDKHAGKLLYDMMSAGSSKPWREIIKPLTSIKLTNMTATAFLEYYEPLNTWISEDNVSKNLRVGWMPIDSECTEMSFAKRFFMLRTFHTNTHMLIYTLTYLPHLSHIFTIYILFAAECKLGTTLPPNATNVFY</sequence>
<dbReference type="PRINTS" id="PR00791">
    <property type="entry name" value="PEPDIPTASEA"/>
</dbReference>
<keyword evidence="3 7" id="KW-1015">Disulfide bond</keyword>
<dbReference type="EMBL" id="GDHF01009152">
    <property type="protein sequence ID" value="JAI43162.1"/>
    <property type="molecule type" value="Transcribed_RNA"/>
</dbReference>
<dbReference type="PANTHER" id="PTHR10514:SF44">
    <property type="entry name" value="ANGIOTENSIN-CONVERTING ENZYME-RELATED"/>
    <property type="match status" value="1"/>
</dbReference>
<feature type="signal peptide" evidence="12">
    <location>
        <begin position="1"/>
        <end position="24"/>
    </location>
</feature>
<keyword evidence="10" id="KW-0121">Carboxypeptidase</keyword>
<dbReference type="PANTHER" id="PTHR10514">
    <property type="entry name" value="ANGIOTENSIN-CONVERTING ENZYME"/>
    <property type="match status" value="1"/>
</dbReference>
<dbReference type="GO" id="GO:0004180">
    <property type="term" value="F:carboxypeptidase activity"/>
    <property type="evidence" value="ECO:0007669"/>
    <property type="project" value="UniProtKB-KW"/>
</dbReference>
<evidence type="ECO:0000256" key="11">
    <source>
        <dbReference type="SAM" id="Phobius"/>
    </source>
</evidence>
<keyword evidence="11" id="KW-0472">Membrane</keyword>
<evidence type="ECO:0000313" key="14">
    <source>
        <dbReference type="EMBL" id="JAI50292.1"/>
    </source>
</evidence>
<name>A0A0K8WGT2_BACLA</name>
<feature type="disulfide bond" evidence="9">
    <location>
        <begin position="135"/>
        <end position="143"/>
    </location>
</feature>
<evidence type="ECO:0000256" key="9">
    <source>
        <dbReference type="PROSITE-ProRule" id="PRU01355"/>
    </source>
</evidence>
<dbReference type="EMBL" id="GDHF01002022">
    <property type="protein sequence ID" value="JAI50292.1"/>
    <property type="molecule type" value="Transcribed_RNA"/>
</dbReference>
<proteinExistence type="inferred from homology"/>
<evidence type="ECO:0000313" key="13">
    <source>
        <dbReference type="EMBL" id="JAI43162.1"/>
    </source>
</evidence>
<feature type="disulfide bond" evidence="7 9">
    <location>
        <begin position="522"/>
        <end position="540"/>
    </location>
</feature>
<dbReference type="PROSITE" id="PS52011">
    <property type="entry name" value="PEPTIDASE_M2"/>
    <property type="match status" value="1"/>
</dbReference>
<keyword evidence="2 12" id="KW-0732">Signal</keyword>
<feature type="binding site" evidence="6">
    <location>
        <position position="208"/>
    </location>
    <ligand>
        <name>chloride</name>
        <dbReference type="ChEBI" id="CHEBI:17996"/>
        <label>1</label>
    </ligand>
</feature>
<comment type="caution">
    <text evidence="9">Lacks conserved residue(s) required for the propagation of feature annotation.</text>
</comment>
<keyword evidence="10" id="KW-0479">Metal-binding</keyword>
<evidence type="ECO:0000256" key="10">
    <source>
        <dbReference type="RuleBase" id="RU361144"/>
    </source>
</evidence>
<feature type="glycosylation site" description="N-linked (GlcNAc...) asparagine" evidence="8">
    <location>
        <position position="127"/>
    </location>
</feature>
<evidence type="ECO:0000256" key="1">
    <source>
        <dbReference type="ARBA" id="ARBA00008139"/>
    </source>
</evidence>
<dbReference type="PROSITE" id="PS51257">
    <property type="entry name" value="PROKAR_LIPOPROTEIN"/>
    <property type="match status" value="1"/>
</dbReference>
<evidence type="ECO:0000256" key="12">
    <source>
        <dbReference type="SAM" id="SignalP"/>
    </source>
</evidence>
<feature type="glycosylation site" description="N-linked (GlcNAc...) asparagine; partial" evidence="5">
    <location>
        <position position="321"/>
    </location>
</feature>
<keyword evidence="10" id="KW-0645">Protease</keyword>
<accession>A0A0K8WGT2</accession>
<dbReference type="GO" id="GO:0008237">
    <property type="term" value="F:metallopeptidase activity"/>
    <property type="evidence" value="ECO:0007669"/>
    <property type="project" value="UniProtKB-KW"/>
</dbReference>
<dbReference type="GO" id="GO:0006508">
    <property type="term" value="P:proteolysis"/>
    <property type="evidence" value="ECO:0007669"/>
    <property type="project" value="UniProtKB-KW"/>
</dbReference>
<dbReference type="Pfam" id="PF01401">
    <property type="entry name" value="Peptidase_M2"/>
    <property type="match status" value="1"/>
</dbReference>
<dbReference type="InterPro" id="IPR001548">
    <property type="entry name" value="Peptidase_M2"/>
</dbReference>
<feature type="chain" id="PRO_5014030250" description="Angiotensin-converting enzyme" evidence="12">
    <location>
        <begin position="25"/>
        <end position="676"/>
    </location>
</feature>
<evidence type="ECO:0000256" key="3">
    <source>
        <dbReference type="ARBA" id="ARBA00023157"/>
    </source>
</evidence>
<evidence type="ECO:0000256" key="2">
    <source>
        <dbReference type="ARBA" id="ARBA00022729"/>
    </source>
</evidence>
<dbReference type="GO" id="GO:0005615">
    <property type="term" value="C:extracellular space"/>
    <property type="evidence" value="ECO:0007669"/>
    <property type="project" value="TreeGrafter"/>
</dbReference>
<protein>
    <recommendedName>
        <fullName evidence="10">Angiotensin-converting enzyme</fullName>
        <ecNumber evidence="10">3.4.-.-</ecNumber>
    </recommendedName>
</protein>
<evidence type="ECO:0000256" key="5">
    <source>
        <dbReference type="PIRSR" id="PIRSR601548-10"/>
    </source>
</evidence>
<dbReference type="AlphaFoldDB" id="A0A0K8WGT2"/>
<comment type="cofactor">
    <cofactor evidence="10">
        <name>Zn(2+)</name>
        <dbReference type="ChEBI" id="CHEBI:29105"/>
    </cofactor>
    <text evidence="10">Binds 1 zinc ion per subunit.</text>
</comment>
<keyword evidence="11" id="KW-0812">Transmembrane</keyword>
<feature type="glycosylation site" description="N-linked (GlcNAc...) asparagine; partial" evidence="5">
    <location>
        <position position="578"/>
    </location>
</feature>
<dbReference type="SUPFAM" id="SSF55486">
    <property type="entry name" value="Metalloproteases ('zincins'), catalytic domain"/>
    <property type="match status" value="1"/>
</dbReference>
<dbReference type="OrthoDB" id="10029630at2759"/>